<accession>A0A0D9AES1</accession>
<proteinExistence type="predicted"/>
<dbReference type="SUPFAM" id="SSF89796">
    <property type="entry name" value="CoA-transferase family III (CaiB/BaiF)"/>
    <property type="match status" value="1"/>
</dbReference>
<dbReference type="AlphaFoldDB" id="A0A0D9AES1"/>
<sequence length="397" mass="43069">MSVLQGIKVLDLTRILAGPWSTMALADLGAEVWKIESLDGGDDTRSWMPPAKEGISTYYLSANRNKQSLAVDLRKPEGRQLILELAAHADVVVENFLPASLKRLGLDYAALSAVNPRLIHCSITGYGRDNPLENRPGYDFIIQAESGFMSITGDKDGEPMRLGVAFIDLVTGMNAVQGILAALYEREKSGLGQSVDIALSDSALHFLANIASGYLNTGKVPQRYGNAHASIVPYQLFNTADGSIALAVGNDEQYRRLCLDVLKQPELYSDPRFTQNKSRTENREVLLPMLQDAFAGWNNEVLIGALRAQGIPVGEVKNVAQAFESETARHRDLVISAEHPVAGEVRMVRSPLRLSRTPTVAPKAPPLHGQHTDSVLGRVLGKSEAALAELRAAGAIR</sequence>
<name>A0A0D9AES1_STUST</name>
<dbReference type="GO" id="GO:0008410">
    <property type="term" value="F:CoA-transferase activity"/>
    <property type="evidence" value="ECO:0007669"/>
    <property type="project" value="TreeGrafter"/>
</dbReference>
<evidence type="ECO:0000313" key="2">
    <source>
        <dbReference type="EMBL" id="KJH79540.1"/>
    </source>
</evidence>
<dbReference type="InterPro" id="IPR003673">
    <property type="entry name" value="CoA-Trfase_fam_III"/>
</dbReference>
<comment type="caution">
    <text evidence="2">The sequence shown here is derived from an EMBL/GenBank/DDBJ whole genome shotgun (WGS) entry which is preliminary data.</text>
</comment>
<reference evidence="2 3" key="1">
    <citation type="submission" date="2015-02" db="EMBL/GenBank/DDBJ databases">
        <title>Draft genome sequence of Pseudomonas stutzeri NT0128 isolated from wheat (Triticum turgidum) rhizosphere.</title>
        <authorList>
            <person name="Tovi N."/>
            <person name="Frenk S."/>
            <person name="Hadar Y."/>
            <person name="Minz D."/>
        </authorList>
    </citation>
    <scope>NUCLEOTIDE SEQUENCE [LARGE SCALE GENOMIC DNA]</scope>
    <source>
        <strain evidence="2 3">NT0128</strain>
    </source>
</reference>
<dbReference type="RefSeq" id="WP_045164049.1">
    <property type="nucleotide sequence ID" value="NZ_JYHV01000037.1"/>
</dbReference>
<evidence type="ECO:0000256" key="1">
    <source>
        <dbReference type="ARBA" id="ARBA00022679"/>
    </source>
</evidence>
<dbReference type="Proteomes" id="UP000032487">
    <property type="component" value="Unassembled WGS sequence"/>
</dbReference>
<dbReference type="PATRIC" id="fig|316.101.peg.2942"/>
<organism evidence="2 3">
    <name type="scientific">Stutzerimonas stutzeri</name>
    <name type="common">Pseudomonas stutzeri</name>
    <dbReference type="NCBI Taxonomy" id="316"/>
    <lineage>
        <taxon>Bacteria</taxon>
        <taxon>Pseudomonadati</taxon>
        <taxon>Pseudomonadota</taxon>
        <taxon>Gammaproteobacteria</taxon>
        <taxon>Pseudomonadales</taxon>
        <taxon>Pseudomonadaceae</taxon>
        <taxon>Stutzerimonas</taxon>
    </lineage>
</organism>
<dbReference type="Pfam" id="PF02515">
    <property type="entry name" value="CoA_transf_3"/>
    <property type="match status" value="1"/>
</dbReference>
<dbReference type="InterPro" id="IPR044855">
    <property type="entry name" value="CoA-Trfase_III_dom3_sf"/>
</dbReference>
<dbReference type="Gene3D" id="3.30.1540.10">
    <property type="entry name" value="formyl-coa transferase, domain 3"/>
    <property type="match status" value="1"/>
</dbReference>
<dbReference type="EMBL" id="JYHV01000037">
    <property type="protein sequence ID" value="KJH79540.1"/>
    <property type="molecule type" value="Genomic_DNA"/>
</dbReference>
<dbReference type="InterPro" id="IPR023606">
    <property type="entry name" value="CoA-Trfase_III_dom_1_sf"/>
</dbReference>
<dbReference type="InterPro" id="IPR050483">
    <property type="entry name" value="CoA-transferase_III_domain"/>
</dbReference>
<gene>
    <name evidence="2" type="ORF">UF78_20480</name>
</gene>
<evidence type="ECO:0000313" key="3">
    <source>
        <dbReference type="Proteomes" id="UP000032487"/>
    </source>
</evidence>
<dbReference type="Gene3D" id="3.40.50.10540">
    <property type="entry name" value="Crotonobetainyl-coa:carnitine coa-transferase, domain 1"/>
    <property type="match status" value="1"/>
</dbReference>
<dbReference type="PANTHER" id="PTHR48207:SF3">
    <property type="entry name" value="SUCCINATE--HYDROXYMETHYLGLUTARATE COA-TRANSFERASE"/>
    <property type="match status" value="1"/>
</dbReference>
<dbReference type="PANTHER" id="PTHR48207">
    <property type="entry name" value="SUCCINATE--HYDROXYMETHYLGLUTARATE COA-TRANSFERASE"/>
    <property type="match status" value="1"/>
</dbReference>
<dbReference type="OrthoDB" id="9058532at2"/>
<protein>
    <submittedName>
        <fullName evidence="2">CoA-transferase</fullName>
    </submittedName>
</protein>
<keyword evidence="1 2" id="KW-0808">Transferase</keyword>